<evidence type="ECO:0000313" key="2">
    <source>
        <dbReference type="Proteomes" id="UP000030742"/>
    </source>
</evidence>
<accession>U4TRU3</accession>
<sequence>MMVAEAVAVNRQKKKFDALMDKLQGSSKTGPSPEENQRKIVVNLASKEVTAAAQSVLAKGGNFPIVPSRLPVEDIISNGESGIRLLPIQTAEPIKAETSRILQRSKPPKSNFTFSERKALKTLNEDKEILVLPADKGNATVVMSLLNYENKIKELLSSVCYVVEFWNLNLNFEMSPERKNECKRWKLATPENPIIQFI</sequence>
<reference evidence="1 2" key="1">
    <citation type="journal article" date="2013" name="Genome Biol.">
        <title>Draft genome of the mountain pine beetle, Dendroctonus ponderosae Hopkins, a major forest pest.</title>
        <authorList>
            <person name="Keeling C.I."/>
            <person name="Yuen M.M."/>
            <person name="Liao N.Y."/>
            <person name="Docking T.R."/>
            <person name="Chan S.K."/>
            <person name="Taylor G.A."/>
            <person name="Palmquist D.L."/>
            <person name="Jackman S.D."/>
            <person name="Nguyen A."/>
            <person name="Li M."/>
            <person name="Henderson H."/>
            <person name="Janes J.K."/>
            <person name="Zhao Y."/>
            <person name="Pandoh P."/>
            <person name="Moore R."/>
            <person name="Sperling F.A."/>
            <person name="Huber D.P."/>
            <person name="Birol I."/>
            <person name="Jones S.J."/>
            <person name="Bohlmann J."/>
        </authorList>
    </citation>
    <scope>NUCLEOTIDE SEQUENCE</scope>
</reference>
<dbReference type="EMBL" id="KB630159">
    <property type="protein sequence ID" value="ERL83437.1"/>
    <property type="molecule type" value="Genomic_DNA"/>
</dbReference>
<dbReference type="Proteomes" id="UP000030742">
    <property type="component" value="Unassembled WGS sequence"/>
</dbReference>
<gene>
    <name evidence="1" type="ORF">D910_00414</name>
</gene>
<dbReference type="AlphaFoldDB" id="U4TRU3"/>
<proteinExistence type="predicted"/>
<evidence type="ECO:0000313" key="1">
    <source>
        <dbReference type="EMBL" id="ERL83437.1"/>
    </source>
</evidence>
<organism evidence="1 2">
    <name type="scientific">Dendroctonus ponderosae</name>
    <name type="common">Mountain pine beetle</name>
    <dbReference type="NCBI Taxonomy" id="77166"/>
    <lineage>
        <taxon>Eukaryota</taxon>
        <taxon>Metazoa</taxon>
        <taxon>Ecdysozoa</taxon>
        <taxon>Arthropoda</taxon>
        <taxon>Hexapoda</taxon>
        <taxon>Insecta</taxon>
        <taxon>Pterygota</taxon>
        <taxon>Neoptera</taxon>
        <taxon>Endopterygota</taxon>
        <taxon>Coleoptera</taxon>
        <taxon>Polyphaga</taxon>
        <taxon>Cucujiformia</taxon>
        <taxon>Curculionidae</taxon>
        <taxon>Scolytinae</taxon>
        <taxon>Dendroctonus</taxon>
    </lineage>
</organism>
<protein>
    <submittedName>
        <fullName evidence="1">Uncharacterized protein</fullName>
    </submittedName>
</protein>
<dbReference type="OrthoDB" id="1661054at2759"/>
<name>U4TRU3_DENPD</name>